<protein>
    <submittedName>
        <fullName evidence="1">Uncharacterized protein</fullName>
    </submittedName>
</protein>
<evidence type="ECO:0000313" key="1">
    <source>
        <dbReference type="EMBL" id="MDD0822970.1"/>
    </source>
</evidence>
<sequence>MRKSSADTLALLLARDIAKTSSASTGLPFIYLNKDSADSIADFVETLSKRFEALDDMVHLPTIINAYKSQSDR</sequence>
<dbReference type="EMBL" id="JAQSJE010000001">
    <property type="protein sequence ID" value="MDD0822970.1"/>
    <property type="molecule type" value="Genomic_DNA"/>
</dbReference>
<reference evidence="1 2" key="1">
    <citation type="submission" date="2023-02" db="EMBL/GenBank/DDBJ databases">
        <title>Mannheimia cairiniae sp. nov., a novel species of Mannheimia obtained from moscovy ducks (Cairina moschata) and reclassification of Mannheimia ovis as heterotypic synonym of Mannheimia pernigra.</title>
        <authorList>
            <person name="Christensen H."/>
        </authorList>
    </citation>
    <scope>NUCLEOTIDE SEQUENCE [LARGE SCALE GENOMIC DNA]</scope>
    <source>
        <strain evidence="1 2">AT1</strain>
    </source>
</reference>
<dbReference type="Proteomes" id="UP001221909">
    <property type="component" value="Unassembled WGS sequence"/>
</dbReference>
<name>A0ABT5MLA1_9PAST</name>
<proteinExistence type="predicted"/>
<gene>
    <name evidence="1" type="ORF">PTQ27_00580</name>
</gene>
<organism evidence="1 2">
    <name type="scientific">Mannheimia cairinae</name>
    <dbReference type="NCBI Taxonomy" id="3025936"/>
    <lineage>
        <taxon>Bacteria</taxon>
        <taxon>Pseudomonadati</taxon>
        <taxon>Pseudomonadota</taxon>
        <taxon>Gammaproteobacteria</taxon>
        <taxon>Pasteurellales</taxon>
        <taxon>Pasteurellaceae</taxon>
        <taxon>Mannheimia</taxon>
    </lineage>
</organism>
<dbReference type="RefSeq" id="WP_273748549.1">
    <property type="nucleotide sequence ID" value="NZ_JAQSJE010000001.1"/>
</dbReference>
<comment type="caution">
    <text evidence="1">The sequence shown here is derived from an EMBL/GenBank/DDBJ whole genome shotgun (WGS) entry which is preliminary data.</text>
</comment>
<accession>A0ABT5MLA1</accession>
<evidence type="ECO:0000313" key="2">
    <source>
        <dbReference type="Proteomes" id="UP001221909"/>
    </source>
</evidence>
<keyword evidence="2" id="KW-1185">Reference proteome</keyword>